<feature type="domain" description="SIS" evidence="2">
    <location>
        <begin position="126"/>
        <end position="254"/>
    </location>
</feature>
<dbReference type="Pfam" id="PF01380">
    <property type="entry name" value="SIS"/>
    <property type="match status" value="1"/>
</dbReference>
<dbReference type="GO" id="GO:0003677">
    <property type="term" value="F:DNA binding"/>
    <property type="evidence" value="ECO:0007669"/>
    <property type="project" value="InterPro"/>
</dbReference>
<dbReference type="SUPFAM" id="SSF53697">
    <property type="entry name" value="SIS domain"/>
    <property type="match status" value="1"/>
</dbReference>
<dbReference type="PANTHER" id="PTHR30514:SF21">
    <property type="entry name" value="RPIR-FAMILY TRANSCRIPTIONAL REGULATOR"/>
    <property type="match status" value="1"/>
</dbReference>
<dbReference type="RefSeq" id="WP_023355027.1">
    <property type="nucleotide sequence ID" value="NZ_KI535368.1"/>
</dbReference>
<evidence type="ECO:0000313" key="3">
    <source>
        <dbReference type="EMBL" id="ESL03285.1"/>
    </source>
</evidence>
<dbReference type="Proteomes" id="UP000018227">
    <property type="component" value="Unassembled WGS sequence"/>
</dbReference>
<evidence type="ECO:0000259" key="2">
    <source>
        <dbReference type="PROSITE" id="PS51464"/>
    </source>
</evidence>
<name>V2Z8N1_9FIRM</name>
<protein>
    <submittedName>
        <fullName evidence="3">Transcriptional regulator, RpiR family</fullName>
    </submittedName>
</protein>
<dbReference type="GO" id="GO:0003700">
    <property type="term" value="F:DNA-binding transcription factor activity"/>
    <property type="evidence" value="ECO:0007669"/>
    <property type="project" value="InterPro"/>
</dbReference>
<dbReference type="eggNOG" id="COG1737">
    <property type="taxonomic scope" value="Bacteria"/>
</dbReference>
<dbReference type="Gene3D" id="1.10.10.10">
    <property type="entry name" value="Winged helix-like DNA-binding domain superfamily/Winged helix DNA-binding domain"/>
    <property type="match status" value="1"/>
</dbReference>
<dbReference type="PROSITE" id="PS51464">
    <property type="entry name" value="SIS"/>
    <property type="match status" value="1"/>
</dbReference>
<gene>
    <name evidence="3" type="ORF">GCWU0000282_002159</name>
</gene>
<dbReference type="InterPro" id="IPR001347">
    <property type="entry name" value="SIS_dom"/>
</dbReference>
<dbReference type="PROSITE" id="PS51071">
    <property type="entry name" value="HTH_RPIR"/>
    <property type="match status" value="1"/>
</dbReference>
<dbReference type="SUPFAM" id="SSF46689">
    <property type="entry name" value="Homeodomain-like"/>
    <property type="match status" value="1"/>
</dbReference>
<accession>V2Z8N1</accession>
<keyword evidence="4" id="KW-1185">Reference proteome</keyword>
<reference evidence="3 4" key="1">
    <citation type="submission" date="2013-06" db="EMBL/GenBank/DDBJ databases">
        <authorList>
            <person name="Weinstock G."/>
            <person name="Sodergren E."/>
            <person name="Clifton S."/>
            <person name="Fulton L."/>
            <person name="Fulton B."/>
            <person name="Courtney L."/>
            <person name="Fronick C."/>
            <person name="Harrison M."/>
            <person name="Strong C."/>
            <person name="Farmer C."/>
            <person name="Delahaunty K."/>
            <person name="Markovic C."/>
            <person name="Hall O."/>
            <person name="Minx P."/>
            <person name="Tomlinson C."/>
            <person name="Mitreva M."/>
            <person name="Nelson J."/>
            <person name="Hou S."/>
            <person name="Wollam A."/>
            <person name="Pepin K.H."/>
            <person name="Johnson M."/>
            <person name="Bhonagiri V."/>
            <person name="Nash W.E."/>
            <person name="Warren W."/>
            <person name="Chinwalla A."/>
            <person name="Mardis E.R."/>
            <person name="Wilson R.K."/>
        </authorList>
    </citation>
    <scope>NUCLEOTIDE SEQUENCE [LARGE SCALE GENOMIC DNA]</scope>
    <source>
        <strain evidence="3 4">ATCC 51271</strain>
    </source>
</reference>
<feature type="domain" description="HTH rpiR-type" evidence="1">
    <location>
        <begin position="11"/>
        <end position="86"/>
    </location>
</feature>
<evidence type="ECO:0000313" key="4">
    <source>
        <dbReference type="Proteomes" id="UP000018227"/>
    </source>
</evidence>
<sequence>MNNYFFEYYHNETKQSIEKNFAELTQLEKSIGEFFITNKAIRNFSSKKISGLLYVSEASLHRFAKKCGYKGYREFIYSYEKDIENEKNNEINEKQVNYLTNNLKSAYNTLIEENFKLINENQIKRIASLLNSGKRAVMVGSEAESSILEDFKLKFLNLGVDISTVTQNKFLEPRVSALGQGSIIIIFNLSEETEDVRATVRKAKFKGAYLVLITADERQGELYDEVIMTNCTKGMSNMVSRQMVILIIMDVIYTYCSANRLYFETIKDERKEFSSNE</sequence>
<dbReference type="HOGENOM" id="CLU_055769_0_3_9"/>
<dbReference type="InterPro" id="IPR047640">
    <property type="entry name" value="RpiR-like"/>
</dbReference>
<evidence type="ECO:0000259" key="1">
    <source>
        <dbReference type="PROSITE" id="PS51071"/>
    </source>
</evidence>
<dbReference type="PANTHER" id="PTHR30514">
    <property type="entry name" value="GLUCOKINASE"/>
    <property type="match status" value="1"/>
</dbReference>
<organism evidence="3 4">
    <name type="scientific">Catonella morbi ATCC 51271</name>
    <dbReference type="NCBI Taxonomy" id="592026"/>
    <lineage>
        <taxon>Bacteria</taxon>
        <taxon>Bacillati</taxon>
        <taxon>Bacillota</taxon>
        <taxon>Clostridia</taxon>
        <taxon>Lachnospirales</taxon>
        <taxon>Lachnospiraceae</taxon>
        <taxon>Catonella</taxon>
    </lineage>
</organism>
<dbReference type="EMBL" id="ACIL03000013">
    <property type="protein sequence ID" value="ESL03285.1"/>
    <property type="molecule type" value="Genomic_DNA"/>
</dbReference>
<dbReference type="InterPro" id="IPR046348">
    <property type="entry name" value="SIS_dom_sf"/>
</dbReference>
<dbReference type="AlphaFoldDB" id="V2Z8N1"/>
<dbReference type="InterPro" id="IPR036388">
    <property type="entry name" value="WH-like_DNA-bd_sf"/>
</dbReference>
<dbReference type="Pfam" id="PF01418">
    <property type="entry name" value="HTH_6"/>
    <property type="match status" value="1"/>
</dbReference>
<dbReference type="GO" id="GO:1901135">
    <property type="term" value="P:carbohydrate derivative metabolic process"/>
    <property type="evidence" value="ECO:0007669"/>
    <property type="project" value="InterPro"/>
</dbReference>
<comment type="caution">
    <text evidence="3">The sequence shown here is derived from an EMBL/GenBank/DDBJ whole genome shotgun (WGS) entry which is preliminary data.</text>
</comment>
<dbReference type="STRING" id="592026.GCWU0000282_002159"/>
<dbReference type="InterPro" id="IPR000281">
    <property type="entry name" value="HTH_RpiR"/>
</dbReference>
<dbReference type="OrthoDB" id="9762536at2"/>
<proteinExistence type="predicted"/>
<dbReference type="GO" id="GO:0097367">
    <property type="term" value="F:carbohydrate derivative binding"/>
    <property type="evidence" value="ECO:0007669"/>
    <property type="project" value="InterPro"/>
</dbReference>
<dbReference type="InterPro" id="IPR009057">
    <property type="entry name" value="Homeodomain-like_sf"/>
</dbReference>
<dbReference type="Gene3D" id="3.40.50.10490">
    <property type="entry name" value="Glucose-6-phosphate isomerase like protein, domain 1"/>
    <property type="match status" value="1"/>
</dbReference>